<dbReference type="InterPro" id="IPR011050">
    <property type="entry name" value="Pectin_lyase_fold/virulence"/>
</dbReference>
<proteinExistence type="predicted"/>
<dbReference type="AlphaFoldDB" id="A0A7S4QH49"/>
<accession>A0A7S4QH49</accession>
<sequence>MVNLTIDATSILLALLSLLAIGTINHLHHDNQSEQIDQLTRQLSELQIQTDALKRPLNPDTTSERNVALAAHAKRSTQHDGGHNGRGLEDTGCSCSLPSGPTYASDFGVVGDAAADDGPALQAAIDSAAASESGGTVILPAGVFRTHEPLHIPGGVTLQGQGYGSSPLAIQFDAGGSTIAYCGPDYAVKLTGHAASLRDLAVYDWPYPAESYCENTQAAGGVLVEADATLIESVIVSNVFIYYFVGGTALSLVAKNNGGVPFGNYQNVRIRHAKTGIYFSAEEGSFVNTNSFLGGGISGGGFESCVYAEGPGACNDNKFYGMSIEPPDTDISHVYVTGSKTNIKLHDVRLEATGKSLDRPIVIIDDSSYGNVMNGILGHTHVQADLNRNPGIDLMSQKSVSLDPAPVNQFWNGAFKGWDSVNRILPGWNVGQTNTDITILDSSEALFPDHNVMSLDYKNWGGAFKLQSDKTLLTPGHDFATFGVYARSSVQGSITAVMRYTSGSIISSASHSGSGKWEFIGMSALYDKDSPYFYFSIVGDVDLTAPTLTFGQSPATPGASLMSSSGARMSGTLTTGVAPCTPPSSGYYWTCPKNEGNIFLMDMQGDPDKRIIRLNQPTADRFDRGTVITLMFTEAGTRVEHSGYIELKSGADFVSVPFSSITLMADTGGTWKEVSRNNYDASGTHTGSVAICFPPTSGYYWTCPKNEGNIFFLDMQGGTDQTIIRLNQPTADRFDYGTVITMMFTDAGTRVRHSGYIKLKNSADFVSVPFSSITLMADTGGTWIEMSRNN</sequence>
<dbReference type="Pfam" id="PF12708">
    <property type="entry name" value="Pect-lyase_RHGA_epim"/>
    <property type="match status" value="1"/>
</dbReference>
<evidence type="ECO:0000259" key="1">
    <source>
        <dbReference type="Pfam" id="PF12708"/>
    </source>
</evidence>
<name>A0A7S4QH49_9STRA</name>
<protein>
    <recommendedName>
        <fullName evidence="1">Rhamnogalacturonase A/B/Epimerase-like pectate lyase domain-containing protein</fullName>
    </recommendedName>
</protein>
<dbReference type="SUPFAM" id="SSF51126">
    <property type="entry name" value="Pectin lyase-like"/>
    <property type="match status" value="1"/>
</dbReference>
<dbReference type="EMBL" id="HBNS01002640">
    <property type="protein sequence ID" value="CAE4582178.1"/>
    <property type="molecule type" value="Transcribed_RNA"/>
</dbReference>
<feature type="domain" description="Rhamnogalacturonase A/B/Epimerase-like pectate lyase" evidence="1">
    <location>
        <begin position="105"/>
        <end position="171"/>
    </location>
</feature>
<organism evidence="2">
    <name type="scientific">Ditylum brightwellii</name>
    <dbReference type="NCBI Taxonomy" id="49249"/>
    <lineage>
        <taxon>Eukaryota</taxon>
        <taxon>Sar</taxon>
        <taxon>Stramenopiles</taxon>
        <taxon>Ochrophyta</taxon>
        <taxon>Bacillariophyta</taxon>
        <taxon>Mediophyceae</taxon>
        <taxon>Lithodesmiophycidae</taxon>
        <taxon>Lithodesmiales</taxon>
        <taxon>Lithodesmiaceae</taxon>
        <taxon>Ditylum</taxon>
    </lineage>
</organism>
<dbReference type="InterPro" id="IPR024535">
    <property type="entry name" value="RHGA/B-epi-like_pectate_lyase"/>
</dbReference>
<reference evidence="2" key="1">
    <citation type="submission" date="2021-01" db="EMBL/GenBank/DDBJ databases">
        <authorList>
            <person name="Corre E."/>
            <person name="Pelletier E."/>
            <person name="Niang G."/>
            <person name="Scheremetjew M."/>
            <person name="Finn R."/>
            <person name="Kale V."/>
            <person name="Holt S."/>
            <person name="Cochrane G."/>
            <person name="Meng A."/>
            <person name="Brown T."/>
            <person name="Cohen L."/>
        </authorList>
    </citation>
    <scope>NUCLEOTIDE SEQUENCE</scope>
    <source>
        <strain evidence="2">GSO104</strain>
    </source>
</reference>
<gene>
    <name evidence="2" type="ORF">DBRI00130_LOCUS2115</name>
</gene>
<dbReference type="Gene3D" id="2.160.20.10">
    <property type="entry name" value="Single-stranded right-handed beta-helix, Pectin lyase-like"/>
    <property type="match status" value="1"/>
</dbReference>
<evidence type="ECO:0000313" key="2">
    <source>
        <dbReference type="EMBL" id="CAE4582178.1"/>
    </source>
</evidence>
<dbReference type="InterPro" id="IPR012334">
    <property type="entry name" value="Pectin_lyas_fold"/>
</dbReference>